<evidence type="ECO:0000256" key="1">
    <source>
        <dbReference type="SAM" id="MobiDB-lite"/>
    </source>
</evidence>
<feature type="compositionally biased region" description="Basic and acidic residues" evidence="1">
    <location>
        <begin position="17"/>
        <end position="35"/>
    </location>
</feature>
<reference evidence="3" key="1">
    <citation type="submission" date="2022-11" db="UniProtKB">
        <authorList>
            <consortium name="WormBaseParasite"/>
        </authorList>
    </citation>
    <scope>IDENTIFICATION</scope>
</reference>
<feature type="compositionally biased region" description="Basic and acidic residues" evidence="1">
    <location>
        <begin position="55"/>
        <end position="66"/>
    </location>
</feature>
<accession>A0A914YJJ5</accession>
<feature type="region of interest" description="Disordered" evidence="1">
    <location>
        <begin position="1"/>
        <end position="35"/>
    </location>
</feature>
<evidence type="ECO:0000313" key="2">
    <source>
        <dbReference type="Proteomes" id="UP000887577"/>
    </source>
</evidence>
<dbReference type="AlphaFoldDB" id="A0A914YJJ5"/>
<feature type="region of interest" description="Disordered" evidence="1">
    <location>
        <begin position="55"/>
        <end position="92"/>
    </location>
</feature>
<dbReference type="Proteomes" id="UP000887577">
    <property type="component" value="Unplaced"/>
</dbReference>
<sequence length="157" mass="17736">MSITDSKKPFSPNPPLKFDRATSQDESAEIKEDDEKHMGFSIVDILNAAKPKIVVRDNEDPPDEKPCNLSFLKPDSPQIERRHASPAKSPFTNDFQNMAAGALEQNQWLCSMMGAGMPINSWMSWFNAERLQGSILEQLRQQQSQADITHLKQKKGH</sequence>
<organism evidence="2 3">
    <name type="scientific">Panagrolaimus superbus</name>
    <dbReference type="NCBI Taxonomy" id="310955"/>
    <lineage>
        <taxon>Eukaryota</taxon>
        <taxon>Metazoa</taxon>
        <taxon>Ecdysozoa</taxon>
        <taxon>Nematoda</taxon>
        <taxon>Chromadorea</taxon>
        <taxon>Rhabditida</taxon>
        <taxon>Tylenchina</taxon>
        <taxon>Panagrolaimomorpha</taxon>
        <taxon>Panagrolaimoidea</taxon>
        <taxon>Panagrolaimidae</taxon>
        <taxon>Panagrolaimus</taxon>
    </lineage>
</organism>
<evidence type="ECO:0000313" key="3">
    <source>
        <dbReference type="WBParaSite" id="PSU_v2.g1949.t1"/>
    </source>
</evidence>
<proteinExistence type="predicted"/>
<keyword evidence="2" id="KW-1185">Reference proteome</keyword>
<dbReference type="WBParaSite" id="PSU_v2.g1949.t1">
    <property type="protein sequence ID" value="PSU_v2.g1949.t1"/>
    <property type="gene ID" value="PSU_v2.g1949"/>
</dbReference>
<protein>
    <submittedName>
        <fullName evidence="3">Uncharacterized protein</fullName>
    </submittedName>
</protein>
<name>A0A914YJJ5_9BILA</name>